<evidence type="ECO:0000256" key="2">
    <source>
        <dbReference type="ARBA" id="ARBA00022840"/>
    </source>
</evidence>
<gene>
    <name evidence="8" type="ORF">QNJ86_02410</name>
</gene>
<dbReference type="InterPro" id="IPR009057">
    <property type="entry name" value="Homeodomain-like_sf"/>
</dbReference>
<keyword evidence="3" id="KW-0805">Transcription regulation</keyword>
<dbReference type="Gene3D" id="1.10.10.60">
    <property type="entry name" value="Homeodomain-like"/>
    <property type="match status" value="1"/>
</dbReference>
<feature type="domain" description="Sigma-54 factor interaction" evidence="6">
    <location>
        <begin position="386"/>
        <end position="615"/>
    </location>
</feature>
<dbReference type="SUPFAM" id="SSF52540">
    <property type="entry name" value="P-loop containing nucleoside triphosphate hydrolases"/>
    <property type="match status" value="1"/>
</dbReference>
<dbReference type="InterPro" id="IPR058031">
    <property type="entry name" value="AAA_lid_NorR"/>
</dbReference>
<dbReference type="InterPro" id="IPR002078">
    <property type="entry name" value="Sigma_54_int"/>
</dbReference>
<feature type="domain" description="PAS" evidence="7">
    <location>
        <begin position="254"/>
        <end position="311"/>
    </location>
</feature>
<dbReference type="InterPro" id="IPR002197">
    <property type="entry name" value="HTH_Fis"/>
</dbReference>
<dbReference type="InterPro" id="IPR035965">
    <property type="entry name" value="PAS-like_dom_sf"/>
</dbReference>
<dbReference type="InterPro" id="IPR029016">
    <property type="entry name" value="GAF-like_dom_sf"/>
</dbReference>
<feature type="region of interest" description="Disordered" evidence="5">
    <location>
        <begin position="643"/>
        <end position="680"/>
    </location>
</feature>
<dbReference type="Gene3D" id="1.10.8.60">
    <property type="match status" value="1"/>
</dbReference>
<dbReference type="InterPro" id="IPR025943">
    <property type="entry name" value="Sigma_54_int_dom_ATP-bd_2"/>
</dbReference>
<dbReference type="Gene3D" id="3.30.450.20">
    <property type="entry name" value="PAS domain"/>
    <property type="match status" value="1"/>
</dbReference>
<proteinExistence type="predicted"/>
<dbReference type="CDD" id="cd00009">
    <property type="entry name" value="AAA"/>
    <property type="match status" value="1"/>
</dbReference>
<dbReference type="InterPro" id="IPR025662">
    <property type="entry name" value="Sigma_54_int_dom_ATP-bd_1"/>
</dbReference>
<dbReference type="SUPFAM" id="SSF46689">
    <property type="entry name" value="Homeodomain-like"/>
    <property type="match status" value="1"/>
</dbReference>
<evidence type="ECO:0000259" key="7">
    <source>
        <dbReference type="PROSITE" id="PS50112"/>
    </source>
</evidence>
<dbReference type="RefSeq" id="WP_283830981.1">
    <property type="nucleotide sequence ID" value="NZ_JASJEU010000005.1"/>
</dbReference>
<keyword evidence="1" id="KW-0547">Nucleotide-binding</keyword>
<sequence>MNTDDTVDGRSGAGFIAADAAADDMTGPAIERAWHAFTHEGTDPHLSPAVRPEIADSWVRSRAFGLDPHNRVLSSPVTTEEFDKILDIYEPLIEITRPMIGIVDDLGITNDYIFELVARNGASLLRVGNLDLHPFVKERDIFSEATMGTNAHSLCMRHKEPFQVVGHEHYSEALHCLAADAAPIRGEDDVVIAALLLTQPLPEDPWSPAYHKLLMHALGLITSVCSAIEYQMSFIHLSADLQNMGKEYARTTAQSAKMRRMLDTTIDTSSDPVMIVDTQGVVQKISPEAARIIGRGPVDVVDTTVDALFDVNWQQSFGALLDGTKKTASAKTSIRGRTFMLRGTSIQGTKGDALEGVLVRLEERTRGKEPSARAVGERASITFKDILGESPQIAQAIALARRYAVTAENILIIGESGTGKELFAQAIHNESRPDGPFMSINCAAIPPRLIESELFGYESGAFTGAERGGKAGKIELANGGTLFLDEIGDMPLELQATLLRVLENKRVMRLGGKIYKQVDFRVVAATNRDLGTMVREGTFREDLLYRLAILTVELPPLRARQGDALYFAKYFLNECRCKSPGGPRDITPGAQRLFENYRWLGNVRQIKNAVYSMYYAVEGDVIDVDDFSTYILRAFDYVPGDEPDDEVDLTSPASVPAGGDASDASTPAVPAEGRAAGGPAVALEPTPEEVLDAIEASTGALSLAEAELAAIRLAMRIAHNNVKEASTLLGISKATLYRKLKEYGIE</sequence>
<dbReference type="InterPro" id="IPR027417">
    <property type="entry name" value="P-loop_NTPase"/>
</dbReference>
<evidence type="ECO:0000313" key="9">
    <source>
        <dbReference type="Proteomes" id="UP001232750"/>
    </source>
</evidence>
<evidence type="ECO:0000256" key="5">
    <source>
        <dbReference type="SAM" id="MobiDB-lite"/>
    </source>
</evidence>
<evidence type="ECO:0000256" key="4">
    <source>
        <dbReference type="ARBA" id="ARBA00023163"/>
    </source>
</evidence>
<name>A0ABT7DJE6_9ACTN</name>
<dbReference type="Pfam" id="PF25601">
    <property type="entry name" value="AAA_lid_14"/>
    <property type="match status" value="1"/>
</dbReference>
<dbReference type="InterPro" id="IPR000014">
    <property type="entry name" value="PAS"/>
</dbReference>
<dbReference type="PROSITE" id="PS00675">
    <property type="entry name" value="SIGMA54_INTERACT_1"/>
    <property type="match status" value="1"/>
</dbReference>
<dbReference type="PANTHER" id="PTHR32071">
    <property type="entry name" value="TRANSCRIPTIONAL REGULATORY PROTEIN"/>
    <property type="match status" value="1"/>
</dbReference>
<dbReference type="InterPro" id="IPR003593">
    <property type="entry name" value="AAA+_ATPase"/>
</dbReference>
<protein>
    <submittedName>
        <fullName evidence="8">Sigma 54-interacting transcriptional regulator</fullName>
    </submittedName>
</protein>
<dbReference type="PROSITE" id="PS50112">
    <property type="entry name" value="PAS"/>
    <property type="match status" value="1"/>
</dbReference>
<keyword evidence="9" id="KW-1185">Reference proteome</keyword>
<evidence type="ECO:0000313" key="8">
    <source>
        <dbReference type="EMBL" id="MDJ1649643.1"/>
    </source>
</evidence>
<dbReference type="PROSITE" id="PS50045">
    <property type="entry name" value="SIGMA54_INTERACT_4"/>
    <property type="match status" value="1"/>
</dbReference>
<dbReference type="SMART" id="SM00091">
    <property type="entry name" value="PAS"/>
    <property type="match status" value="1"/>
</dbReference>
<reference evidence="8 9" key="1">
    <citation type="submission" date="2023-05" db="EMBL/GenBank/DDBJ databases">
        <title>Gordonibacter KGMB12511T sp. nov., isolated from faeces of healthy Korean.</title>
        <authorList>
            <person name="Kim H.S."/>
            <person name="Kim J.-S."/>
            <person name="Suh M.K."/>
            <person name="Eom M.K."/>
            <person name="Do H.E."/>
            <person name="Lee J.-S."/>
        </authorList>
    </citation>
    <scope>NUCLEOTIDE SEQUENCE [LARGE SCALE GENOMIC DNA]</scope>
    <source>
        <strain evidence="8 9">KGMB12511</strain>
    </source>
</reference>
<dbReference type="Proteomes" id="UP001232750">
    <property type="component" value="Unassembled WGS sequence"/>
</dbReference>
<accession>A0ABT7DJE6</accession>
<evidence type="ECO:0000259" key="6">
    <source>
        <dbReference type="PROSITE" id="PS50045"/>
    </source>
</evidence>
<dbReference type="SUPFAM" id="SSF55785">
    <property type="entry name" value="PYP-like sensor domain (PAS domain)"/>
    <property type="match status" value="1"/>
</dbReference>
<dbReference type="EMBL" id="JASJEU010000005">
    <property type="protein sequence ID" value="MDJ1649643.1"/>
    <property type="molecule type" value="Genomic_DNA"/>
</dbReference>
<dbReference type="Pfam" id="PF00158">
    <property type="entry name" value="Sigma54_activat"/>
    <property type="match status" value="1"/>
</dbReference>
<dbReference type="Gene3D" id="3.40.50.300">
    <property type="entry name" value="P-loop containing nucleotide triphosphate hydrolases"/>
    <property type="match status" value="1"/>
</dbReference>
<dbReference type="Gene3D" id="3.30.450.40">
    <property type="match status" value="1"/>
</dbReference>
<dbReference type="SMART" id="SM00382">
    <property type="entry name" value="AAA"/>
    <property type="match status" value="1"/>
</dbReference>
<evidence type="ECO:0000256" key="3">
    <source>
        <dbReference type="ARBA" id="ARBA00023015"/>
    </source>
</evidence>
<organism evidence="8 9">
    <name type="scientific">Gordonibacter faecis</name>
    <dbReference type="NCBI Taxonomy" id="3047475"/>
    <lineage>
        <taxon>Bacteria</taxon>
        <taxon>Bacillati</taxon>
        <taxon>Actinomycetota</taxon>
        <taxon>Coriobacteriia</taxon>
        <taxon>Eggerthellales</taxon>
        <taxon>Eggerthellaceae</taxon>
        <taxon>Gordonibacter</taxon>
    </lineage>
</organism>
<keyword evidence="2" id="KW-0067">ATP-binding</keyword>
<keyword evidence="4" id="KW-0804">Transcription</keyword>
<dbReference type="Pfam" id="PF02954">
    <property type="entry name" value="HTH_8"/>
    <property type="match status" value="1"/>
</dbReference>
<dbReference type="PROSITE" id="PS00676">
    <property type="entry name" value="SIGMA54_INTERACT_2"/>
    <property type="match status" value="1"/>
</dbReference>
<dbReference type="PANTHER" id="PTHR32071:SF57">
    <property type="entry name" value="C4-DICARBOXYLATE TRANSPORT TRANSCRIPTIONAL REGULATORY PROTEIN DCTD"/>
    <property type="match status" value="1"/>
</dbReference>
<dbReference type="PRINTS" id="PR01590">
    <property type="entry name" value="HTHFIS"/>
</dbReference>
<comment type="caution">
    <text evidence="8">The sequence shown here is derived from an EMBL/GenBank/DDBJ whole genome shotgun (WGS) entry which is preliminary data.</text>
</comment>
<evidence type="ECO:0000256" key="1">
    <source>
        <dbReference type="ARBA" id="ARBA00022741"/>
    </source>
</evidence>